<keyword evidence="2" id="KW-1185">Reference proteome</keyword>
<evidence type="ECO:0000313" key="3">
    <source>
        <dbReference type="WBParaSite" id="L893_g17643.t1"/>
    </source>
</evidence>
<evidence type="ECO:0000313" key="2">
    <source>
        <dbReference type="Proteomes" id="UP000095287"/>
    </source>
</evidence>
<sequence>MKKTPFGSSAASAMNSSSSSFSAFKFPNPFGSLGRRHKSSKDLAMLSTDEVTMKGNKKKQKKVSVCSSDRLLSIEASKIDDWRK</sequence>
<dbReference type="WBParaSite" id="L893_g17643.t1">
    <property type="protein sequence ID" value="L893_g17643.t1"/>
    <property type="gene ID" value="L893_g17643"/>
</dbReference>
<name>A0A1I7YLT4_9BILA</name>
<dbReference type="AlphaFoldDB" id="A0A1I7YLT4"/>
<reference evidence="3" key="1">
    <citation type="submission" date="2016-11" db="UniProtKB">
        <authorList>
            <consortium name="WormBaseParasite"/>
        </authorList>
    </citation>
    <scope>IDENTIFICATION</scope>
</reference>
<accession>A0A1I7YLT4</accession>
<dbReference type="Proteomes" id="UP000095287">
    <property type="component" value="Unplaced"/>
</dbReference>
<protein>
    <submittedName>
        <fullName evidence="3">Ovule protein</fullName>
    </submittedName>
</protein>
<feature type="region of interest" description="Disordered" evidence="1">
    <location>
        <begin position="1"/>
        <end position="22"/>
    </location>
</feature>
<evidence type="ECO:0000256" key="1">
    <source>
        <dbReference type="SAM" id="MobiDB-lite"/>
    </source>
</evidence>
<proteinExistence type="predicted"/>
<organism evidence="2 3">
    <name type="scientific">Steinernema glaseri</name>
    <dbReference type="NCBI Taxonomy" id="37863"/>
    <lineage>
        <taxon>Eukaryota</taxon>
        <taxon>Metazoa</taxon>
        <taxon>Ecdysozoa</taxon>
        <taxon>Nematoda</taxon>
        <taxon>Chromadorea</taxon>
        <taxon>Rhabditida</taxon>
        <taxon>Tylenchina</taxon>
        <taxon>Panagrolaimomorpha</taxon>
        <taxon>Strongyloidoidea</taxon>
        <taxon>Steinernematidae</taxon>
        <taxon>Steinernema</taxon>
    </lineage>
</organism>